<accession>A0A842H994</accession>
<protein>
    <submittedName>
        <fullName evidence="1">Uncharacterized protein</fullName>
    </submittedName>
</protein>
<dbReference type="AlphaFoldDB" id="A0A842H994"/>
<gene>
    <name evidence="1" type="ORF">H5P28_00230</name>
</gene>
<evidence type="ECO:0000313" key="1">
    <source>
        <dbReference type="EMBL" id="MBC2592678.1"/>
    </source>
</evidence>
<organism evidence="1 2">
    <name type="scientific">Ruficoccus amylovorans</name>
    <dbReference type="NCBI Taxonomy" id="1804625"/>
    <lineage>
        <taxon>Bacteria</taxon>
        <taxon>Pseudomonadati</taxon>
        <taxon>Verrucomicrobiota</taxon>
        <taxon>Opitutia</taxon>
        <taxon>Puniceicoccales</taxon>
        <taxon>Cerasicoccaceae</taxon>
        <taxon>Ruficoccus</taxon>
    </lineage>
</organism>
<dbReference type="RefSeq" id="WP_185673717.1">
    <property type="nucleotide sequence ID" value="NZ_JACHVB010000004.1"/>
</dbReference>
<reference evidence="1 2" key="1">
    <citation type="submission" date="2020-07" db="EMBL/GenBank/DDBJ databases">
        <authorList>
            <person name="Feng X."/>
        </authorList>
    </citation>
    <scope>NUCLEOTIDE SEQUENCE [LARGE SCALE GENOMIC DNA]</scope>
    <source>
        <strain evidence="1 2">JCM31066</strain>
    </source>
</reference>
<sequence length="115" mass="12287">MPAVRTAYLDFLLPARSHVTAKELAGACGYSARHILSAIESGRLGAFQVPGRGTATNLHTRIPIEVARAFLVSHSTGLDDVLVVDQFARALARLPRPLLAAVHAEAAKQLRQGHS</sequence>
<keyword evidence="2" id="KW-1185">Reference proteome</keyword>
<evidence type="ECO:0000313" key="2">
    <source>
        <dbReference type="Proteomes" id="UP000546464"/>
    </source>
</evidence>
<dbReference type="EMBL" id="JACHVB010000004">
    <property type="protein sequence ID" value="MBC2592678.1"/>
    <property type="molecule type" value="Genomic_DNA"/>
</dbReference>
<proteinExistence type="predicted"/>
<name>A0A842H994_9BACT</name>
<dbReference type="Proteomes" id="UP000546464">
    <property type="component" value="Unassembled WGS sequence"/>
</dbReference>
<comment type="caution">
    <text evidence="1">The sequence shown here is derived from an EMBL/GenBank/DDBJ whole genome shotgun (WGS) entry which is preliminary data.</text>
</comment>